<evidence type="ECO:0000256" key="7">
    <source>
        <dbReference type="ARBA" id="ARBA00022927"/>
    </source>
</evidence>
<dbReference type="InterPro" id="IPR006260">
    <property type="entry name" value="TonB/TolA_C"/>
</dbReference>
<evidence type="ECO:0000313" key="13">
    <source>
        <dbReference type="Proteomes" id="UP000256373"/>
    </source>
</evidence>
<evidence type="ECO:0000256" key="6">
    <source>
        <dbReference type="ARBA" id="ARBA00022692"/>
    </source>
</evidence>
<dbReference type="NCBIfam" id="TIGR01352">
    <property type="entry name" value="tonB_Cterm"/>
    <property type="match status" value="1"/>
</dbReference>
<dbReference type="Proteomes" id="UP000256373">
    <property type="component" value="Unassembled WGS sequence"/>
</dbReference>
<keyword evidence="6 10" id="KW-0812">Transmembrane</keyword>
<dbReference type="AlphaFoldDB" id="A0A3D8Y330"/>
<comment type="caution">
    <text evidence="12">The sequence shown here is derived from an EMBL/GenBank/DDBJ whole genome shotgun (WGS) entry which is preliminary data.</text>
</comment>
<keyword evidence="3" id="KW-0813">Transport</keyword>
<dbReference type="Pfam" id="PF03544">
    <property type="entry name" value="TonB_C"/>
    <property type="match status" value="1"/>
</dbReference>
<dbReference type="Gene3D" id="2.60.40.1120">
    <property type="entry name" value="Carboxypeptidase-like, regulatory domain"/>
    <property type="match status" value="1"/>
</dbReference>
<dbReference type="CDD" id="cd07341">
    <property type="entry name" value="M56_BlaR1_MecR1_like"/>
    <property type="match status" value="1"/>
</dbReference>
<dbReference type="GO" id="GO:0098797">
    <property type="term" value="C:plasma membrane protein complex"/>
    <property type="evidence" value="ECO:0007669"/>
    <property type="project" value="TreeGrafter"/>
</dbReference>
<dbReference type="GO" id="GO:0055085">
    <property type="term" value="P:transmembrane transport"/>
    <property type="evidence" value="ECO:0007669"/>
    <property type="project" value="InterPro"/>
</dbReference>
<dbReference type="GO" id="GO:0031992">
    <property type="term" value="F:energy transducer activity"/>
    <property type="evidence" value="ECO:0007669"/>
    <property type="project" value="TreeGrafter"/>
</dbReference>
<gene>
    <name evidence="12" type="ORF">DSL64_27085</name>
</gene>
<evidence type="ECO:0000256" key="8">
    <source>
        <dbReference type="ARBA" id="ARBA00022989"/>
    </source>
</evidence>
<feature type="transmembrane region" description="Helical" evidence="10">
    <location>
        <begin position="95"/>
        <end position="118"/>
    </location>
</feature>
<dbReference type="Pfam" id="PF13715">
    <property type="entry name" value="CarbopepD_reg_2"/>
    <property type="match status" value="1"/>
</dbReference>
<comment type="similarity">
    <text evidence="2">Belongs to the TonB family.</text>
</comment>
<dbReference type="InterPro" id="IPR051045">
    <property type="entry name" value="TonB-dependent_transducer"/>
</dbReference>
<keyword evidence="9 10" id="KW-0472">Membrane</keyword>
<proteinExistence type="inferred from homology"/>
<protein>
    <recommendedName>
        <fullName evidence="11">TonB C-terminal domain-containing protein</fullName>
    </recommendedName>
</protein>
<organism evidence="12 13">
    <name type="scientific">Dyadobacter luteus</name>
    <dbReference type="NCBI Taxonomy" id="2259619"/>
    <lineage>
        <taxon>Bacteria</taxon>
        <taxon>Pseudomonadati</taxon>
        <taxon>Bacteroidota</taxon>
        <taxon>Cytophagia</taxon>
        <taxon>Cytophagales</taxon>
        <taxon>Spirosomataceae</taxon>
        <taxon>Dyadobacter</taxon>
    </lineage>
</organism>
<dbReference type="OrthoDB" id="1522859at2"/>
<feature type="transmembrane region" description="Helical" evidence="10">
    <location>
        <begin position="267"/>
        <end position="287"/>
    </location>
</feature>
<dbReference type="SUPFAM" id="SSF49464">
    <property type="entry name" value="Carboxypeptidase regulatory domain-like"/>
    <property type="match status" value="1"/>
</dbReference>
<accession>A0A3D8Y330</accession>
<name>A0A3D8Y330_9BACT</name>
<dbReference type="GO" id="GO:0015031">
    <property type="term" value="P:protein transport"/>
    <property type="evidence" value="ECO:0007669"/>
    <property type="project" value="UniProtKB-KW"/>
</dbReference>
<evidence type="ECO:0000256" key="10">
    <source>
        <dbReference type="SAM" id="Phobius"/>
    </source>
</evidence>
<dbReference type="Gene3D" id="3.30.1150.10">
    <property type="match status" value="1"/>
</dbReference>
<evidence type="ECO:0000256" key="9">
    <source>
        <dbReference type="ARBA" id="ARBA00023136"/>
    </source>
</evidence>
<dbReference type="InterPro" id="IPR008756">
    <property type="entry name" value="Peptidase_M56"/>
</dbReference>
<dbReference type="PANTHER" id="PTHR33446">
    <property type="entry name" value="PROTEIN TONB-RELATED"/>
    <property type="match status" value="1"/>
</dbReference>
<dbReference type="RefSeq" id="WP_115834096.1">
    <property type="nucleotide sequence ID" value="NZ_QNUL01000040.1"/>
</dbReference>
<evidence type="ECO:0000256" key="4">
    <source>
        <dbReference type="ARBA" id="ARBA00022475"/>
    </source>
</evidence>
<feature type="transmembrane region" description="Helical" evidence="10">
    <location>
        <begin position="6"/>
        <end position="24"/>
    </location>
</feature>
<feature type="transmembrane region" description="Helical" evidence="10">
    <location>
        <begin position="36"/>
        <end position="53"/>
    </location>
</feature>
<dbReference type="InterPro" id="IPR008969">
    <property type="entry name" value="CarboxyPept-like_regulatory"/>
</dbReference>
<dbReference type="PANTHER" id="PTHR33446:SF2">
    <property type="entry name" value="PROTEIN TONB"/>
    <property type="match status" value="1"/>
</dbReference>
<evidence type="ECO:0000256" key="3">
    <source>
        <dbReference type="ARBA" id="ARBA00022448"/>
    </source>
</evidence>
<evidence type="ECO:0000256" key="1">
    <source>
        <dbReference type="ARBA" id="ARBA00004383"/>
    </source>
</evidence>
<evidence type="ECO:0000259" key="11">
    <source>
        <dbReference type="PROSITE" id="PS52015"/>
    </source>
</evidence>
<reference evidence="12 13" key="1">
    <citation type="submission" date="2018-07" db="EMBL/GenBank/DDBJ databases">
        <title>Dyadobacter roseus sp. nov., isolated from rose rhizosphere soil.</title>
        <authorList>
            <person name="Chen L."/>
        </authorList>
    </citation>
    <scope>NUCLEOTIDE SEQUENCE [LARGE SCALE GENOMIC DNA]</scope>
    <source>
        <strain evidence="12 13">RS19</strain>
    </source>
</reference>
<dbReference type="Pfam" id="PF05569">
    <property type="entry name" value="Peptidase_M56"/>
    <property type="match status" value="1"/>
</dbReference>
<sequence length="618" mass="70608">METLLYLAKVNVCWILFYGCYWLFFRKHTFFQWNRLYLLVSLLASFAVPLITFSEQTVAVAPLAQVIQVPDLMTYPETTIVFSGEETTSFDWTQLLYVVYLAGAAILFLQLAKGLFAIRNLLRKNEQLAFDDYTLILLPLSTYQQGSFSFFRWLMVSQQDYEENLDTVLRHELVHIRQKHSYDIILIELLKVVFWFNPVLWLYKKSLQEVHEFLADEEVPNRERYATFLIGYGMHSPVQSLTNQFFSSSLLKSRIKMIYKNRTSRWLLGKYLMILPVLLLVVSLTAAREHMMIEAESVSKPEMLIEEAKNVPQQIAEPIIETVETPVKADETIDIKGQIVNKNGLSVGNATIIIKNTKIGVSADHSGRFKLDKVPINSTLVASHVSYQSAEFEVKKTQAQYKITLQSAENVYGEVVVVTYPTVKNRTGNSNESLGSTKKDVIVEQKAEYPGGVEEMMKYIGRNVKYPTKAANINISGTVIISFVVNEYGHIQKTEIIKGIGYGLDQEATRVVWSMPKWSPAIQNGEAVASWHTLPIKFEIDQSQADKDKRQGFMNYPKSEDIKLAKANLKEFKFDDKKAIPAPSNHVTLHTGSDNTFMNYKIAEPASNYRYFKVAYTK</sequence>
<evidence type="ECO:0000256" key="5">
    <source>
        <dbReference type="ARBA" id="ARBA00022519"/>
    </source>
</evidence>
<keyword evidence="7" id="KW-0653">Protein transport</keyword>
<dbReference type="EMBL" id="QNUL01000040">
    <property type="protein sequence ID" value="REA56362.1"/>
    <property type="molecule type" value="Genomic_DNA"/>
</dbReference>
<dbReference type="SUPFAM" id="SSF74653">
    <property type="entry name" value="TolA/TonB C-terminal domain"/>
    <property type="match status" value="1"/>
</dbReference>
<evidence type="ECO:0000256" key="2">
    <source>
        <dbReference type="ARBA" id="ARBA00006555"/>
    </source>
</evidence>
<keyword evidence="8 10" id="KW-1133">Transmembrane helix</keyword>
<evidence type="ECO:0000313" key="12">
    <source>
        <dbReference type="EMBL" id="REA56362.1"/>
    </source>
</evidence>
<dbReference type="PROSITE" id="PS52015">
    <property type="entry name" value="TONB_CTD"/>
    <property type="match status" value="1"/>
</dbReference>
<dbReference type="InterPro" id="IPR037682">
    <property type="entry name" value="TonB_C"/>
</dbReference>
<feature type="domain" description="TonB C-terminal" evidence="11">
    <location>
        <begin position="451"/>
        <end position="547"/>
    </location>
</feature>
<keyword evidence="5" id="KW-0997">Cell inner membrane</keyword>
<keyword evidence="13" id="KW-1185">Reference proteome</keyword>
<comment type="subcellular location">
    <subcellularLocation>
        <location evidence="1">Cell inner membrane</location>
        <topology evidence="1">Single-pass membrane protein</topology>
        <orientation evidence="1">Periplasmic side</orientation>
    </subcellularLocation>
</comment>
<keyword evidence="4" id="KW-1003">Cell membrane</keyword>